<dbReference type="AlphaFoldDB" id="A0A254NG63"/>
<dbReference type="Proteomes" id="UP000197446">
    <property type="component" value="Unassembled WGS sequence"/>
</dbReference>
<name>A0A254NG63_9BURK</name>
<evidence type="ECO:0000256" key="2">
    <source>
        <dbReference type="ARBA" id="ARBA00022679"/>
    </source>
</evidence>
<dbReference type="RefSeq" id="WP_088481967.1">
    <property type="nucleotide sequence ID" value="NZ_NISI01000001.1"/>
</dbReference>
<dbReference type="SUPFAM" id="SSF69593">
    <property type="entry name" value="Glycerol-3-phosphate (1)-acyltransferase"/>
    <property type="match status" value="1"/>
</dbReference>
<keyword evidence="3" id="KW-0012">Acyltransferase</keyword>
<keyword evidence="6" id="KW-1185">Reference proteome</keyword>
<dbReference type="EMBL" id="NISI01000001">
    <property type="protein sequence ID" value="OWR05762.1"/>
    <property type="molecule type" value="Genomic_DNA"/>
</dbReference>
<evidence type="ECO:0000256" key="3">
    <source>
        <dbReference type="ARBA" id="ARBA00023315"/>
    </source>
</evidence>
<dbReference type="GO" id="GO:0003841">
    <property type="term" value="F:1-acylglycerol-3-phosphate O-acyltransferase activity"/>
    <property type="evidence" value="ECO:0007669"/>
    <property type="project" value="TreeGrafter"/>
</dbReference>
<proteinExistence type="predicted"/>
<dbReference type="Pfam" id="PF01553">
    <property type="entry name" value="Acyltransferase"/>
    <property type="match status" value="1"/>
</dbReference>
<dbReference type="PANTHER" id="PTHR10434:SF9">
    <property type="entry name" value="PHOSPHOLIPID_GLYCEROL ACYLTRANSFERASE DOMAIN-CONTAINING PROTEIN"/>
    <property type="match status" value="1"/>
</dbReference>
<dbReference type="InterPro" id="IPR002123">
    <property type="entry name" value="Plipid/glycerol_acylTrfase"/>
</dbReference>
<accession>A0A254NG63</accession>
<evidence type="ECO:0000256" key="1">
    <source>
        <dbReference type="ARBA" id="ARBA00005189"/>
    </source>
</evidence>
<evidence type="ECO:0000313" key="6">
    <source>
        <dbReference type="Proteomes" id="UP000197446"/>
    </source>
</evidence>
<protein>
    <recommendedName>
        <fullName evidence="4">Phospholipid/glycerol acyltransferase domain-containing protein</fullName>
    </recommendedName>
</protein>
<comment type="pathway">
    <text evidence="1">Lipid metabolism.</text>
</comment>
<evidence type="ECO:0000259" key="4">
    <source>
        <dbReference type="SMART" id="SM00563"/>
    </source>
</evidence>
<keyword evidence="2" id="KW-0808">Transferase</keyword>
<comment type="caution">
    <text evidence="5">The sequence shown here is derived from an EMBL/GenBank/DDBJ whole genome shotgun (WGS) entry which is preliminary data.</text>
</comment>
<dbReference type="SMART" id="SM00563">
    <property type="entry name" value="PlsC"/>
    <property type="match status" value="1"/>
</dbReference>
<feature type="domain" description="Phospholipid/glycerol acyltransferase" evidence="4">
    <location>
        <begin position="44"/>
        <end position="158"/>
    </location>
</feature>
<sequence length="213" mass="23285">MSHTPTVLPGPLHPHGRESRLARAVLRLFGWRVDSPGLPAEQGVILVYPHTSNWDFVVGLLAKWALGLQLRFWAKDSLFSVPVLGRWVRYLGGVAVDRSSRHGMVGDTVQQMQAAAARGERFWLAVAPEGTRSLTTGWRTGAYQVAVQAGVPVGLCYFDFRERVVSLTRFVQLTGDISADFAAFATYLGPRVGKRPALASPIQPRATSPGPRP</sequence>
<dbReference type="OrthoDB" id="9796839at2"/>
<evidence type="ECO:0000313" key="5">
    <source>
        <dbReference type="EMBL" id="OWR05762.1"/>
    </source>
</evidence>
<dbReference type="GO" id="GO:0006654">
    <property type="term" value="P:phosphatidic acid biosynthetic process"/>
    <property type="evidence" value="ECO:0007669"/>
    <property type="project" value="TreeGrafter"/>
</dbReference>
<reference evidence="5 6" key="1">
    <citation type="journal article" date="2007" name="Int. J. Syst. Evol. Microbiol.">
        <title>Description of Pelomonas aquatica sp. nov. and Pelomonas puraquae sp. nov., isolated from industrial and haemodialysis water.</title>
        <authorList>
            <person name="Gomila M."/>
            <person name="Bowien B."/>
            <person name="Falsen E."/>
            <person name="Moore E.R."/>
            <person name="Lalucat J."/>
        </authorList>
    </citation>
    <scope>NUCLEOTIDE SEQUENCE [LARGE SCALE GENOMIC DNA]</scope>
    <source>
        <strain evidence="5 6">CCUG 52769</strain>
    </source>
</reference>
<gene>
    <name evidence="5" type="ORF">CDO81_04785</name>
</gene>
<organism evidence="5 6">
    <name type="scientific">Roseateles puraquae</name>
    <dbReference type="NCBI Taxonomy" id="431059"/>
    <lineage>
        <taxon>Bacteria</taxon>
        <taxon>Pseudomonadati</taxon>
        <taxon>Pseudomonadota</taxon>
        <taxon>Betaproteobacteria</taxon>
        <taxon>Burkholderiales</taxon>
        <taxon>Sphaerotilaceae</taxon>
        <taxon>Roseateles</taxon>
    </lineage>
</organism>
<dbReference type="PANTHER" id="PTHR10434">
    <property type="entry name" value="1-ACYL-SN-GLYCEROL-3-PHOSPHATE ACYLTRANSFERASE"/>
    <property type="match status" value="1"/>
</dbReference>